<dbReference type="Proteomes" id="UP000256585">
    <property type="component" value="Chromosome"/>
</dbReference>
<keyword evidence="8 10" id="KW-0520">NAD</keyword>
<dbReference type="InterPro" id="IPR006674">
    <property type="entry name" value="HD_domain"/>
</dbReference>
<reference evidence="13" key="1">
    <citation type="submission" date="2019-03" db="EMBL/GenBank/DDBJ databases">
        <title>Draft Sequence and Annotation of the Mycoplasma phocicerebrale Strain 1049T Genome.</title>
        <authorList>
            <person name="Frasca S.Jr."/>
            <person name="Kutish G.F."/>
            <person name="Castellanos Gell J."/>
            <person name="Michaels D.L."/>
            <person name="Brown D.R."/>
        </authorList>
    </citation>
    <scope>NUCLEOTIDE SEQUENCE</scope>
    <source>
        <strain evidence="13">1049</strain>
    </source>
</reference>
<keyword evidence="3 10" id="KW-0662">Pyridine nucleotide biosynthesis</keyword>
<comment type="similarity">
    <text evidence="10">Belongs to the NadD family.</text>
</comment>
<dbReference type="Gene3D" id="1.10.3210.10">
    <property type="entry name" value="Hypothetical protein af1432"/>
    <property type="match status" value="1"/>
</dbReference>
<dbReference type="Pfam" id="PF01966">
    <property type="entry name" value="HD"/>
    <property type="match status" value="1"/>
</dbReference>
<feature type="domain" description="Cytidyltransferase-like" evidence="11">
    <location>
        <begin position="5"/>
        <end position="161"/>
    </location>
</feature>
<dbReference type="GO" id="GO:0009435">
    <property type="term" value="P:NAD+ biosynthetic process"/>
    <property type="evidence" value="ECO:0007669"/>
    <property type="project" value="UniProtKB-UniRule"/>
</dbReference>
<dbReference type="RefSeq" id="WP_116171705.1">
    <property type="nucleotide sequence ID" value="NZ_CP033058.2"/>
</dbReference>
<evidence type="ECO:0000256" key="1">
    <source>
        <dbReference type="ARBA" id="ARBA00002324"/>
    </source>
</evidence>
<feature type="domain" description="HD" evidence="12">
    <location>
        <begin position="202"/>
        <end position="311"/>
    </location>
</feature>
<dbReference type="SUPFAM" id="SSF52374">
    <property type="entry name" value="Nucleotidylyl transferase"/>
    <property type="match status" value="1"/>
</dbReference>
<dbReference type="InterPro" id="IPR014729">
    <property type="entry name" value="Rossmann-like_a/b/a_fold"/>
</dbReference>
<sequence>MKIGIYGGSFNPIHKGHIELAKYAIKHLKLDSLYFVPTNKNPLKKECHYADNNHRINMINLILEEKMFVSEFETKRRGVSYTIDTVKYFRSKFPNDDILFFIGTDNIPLLNKWKEIEKISKNVKLVAFNRGNKFSKLNVKKYNVQILDNPINNFSSTKYREGHLDQVPEIIQEYIGNNFLYFDEISKGILFDKKDKEKQFRYFHLGWTAEFAANLAKHLNCKIKDAYQAGLAHDITKNWTINESYNFLKKYGYNETNLEPYKLHQTTAYFWLRDIYKYNNENVLQAIKKHTSLDFELNLLDKILYVADKISKGRKWEGIEKIRKLCFQDFDKAFKYIVSRTEKYESQVRGHNFSNEQKEIYKKWGN</sequence>
<dbReference type="Pfam" id="PF01467">
    <property type="entry name" value="CTP_transf_like"/>
    <property type="match status" value="1"/>
</dbReference>
<evidence type="ECO:0000256" key="8">
    <source>
        <dbReference type="ARBA" id="ARBA00023027"/>
    </source>
</evidence>
<evidence type="ECO:0000256" key="6">
    <source>
        <dbReference type="ARBA" id="ARBA00022741"/>
    </source>
</evidence>
<dbReference type="Gene3D" id="3.40.50.620">
    <property type="entry name" value="HUPs"/>
    <property type="match status" value="1"/>
</dbReference>
<dbReference type="InterPro" id="IPR004821">
    <property type="entry name" value="Cyt_trans-like"/>
</dbReference>
<evidence type="ECO:0000259" key="12">
    <source>
        <dbReference type="Pfam" id="PF01966"/>
    </source>
</evidence>
<keyword evidence="7 10" id="KW-0067">ATP-binding</keyword>
<dbReference type="NCBIfam" id="NF005519">
    <property type="entry name" value="PRK07152.1"/>
    <property type="match status" value="1"/>
</dbReference>
<dbReference type="InterPro" id="IPR005248">
    <property type="entry name" value="NadD/NMNAT"/>
</dbReference>
<dbReference type="AlphaFoldDB" id="A0A3T0TTQ0"/>
<dbReference type="GO" id="GO:0004515">
    <property type="term" value="F:nicotinate-nucleotide adenylyltransferase activity"/>
    <property type="evidence" value="ECO:0007669"/>
    <property type="project" value="UniProtKB-UniRule"/>
</dbReference>
<dbReference type="OrthoDB" id="5295945at2"/>
<dbReference type="NCBIfam" id="TIGR00482">
    <property type="entry name" value="nicotinate (nicotinamide) nucleotide adenylyltransferase"/>
    <property type="match status" value="1"/>
</dbReference>
<evidence type="ECO:0000256" key="4">
    <source>
        <dbReference type="ARBA" id="ARBA00022679"/>
    </source>
</evidence>
<dbReference type="CDD" id="cd02165">
    <property type="entry name" value="NMNAT"/>
    <property type="match status" value="1"/>
</dbReference>
<comment type="pathway">
    <text evidence="2 10">Cofactor biosynthesis; NAD(+) biosynthesis; deamido-NAD(+) from nicotinate D-ribonucleotide: step 1/1.</text>
</comment>
<evidence type="ECO:0000256" key="5">
    <source>
        <dbReference type="ARBA" id="ARBA00022695"/>
    </source>
</evidence>
<dbReference type="PANTHER" id="PTHR39321">
    <property type="entry name" value="NICOTINATE-NUCLEOTIDE ADENYLYLTRANSFERASE-RELATED"/>
    <property type="match status" value="1"/>
</dbReference>
<evidence type="ECO:0000256" key="7">
    <source>
        <dbReference type="ARBA" id="ARBA00022840"/>
    </source>
</evidence>
<keyword evidence="14" id="KW-1185">Reference proteome</keyword>
<evidence type="ECO:0000259" key="11">
    <source>
        <dbReference type="Pfam" id="PF01467"/>
    </source>
</evidence>
<protein>
    <recommendedName>
        <fullName evidence="10">Probable nicotinate-nucleotide adenylyltransferase</fullName>
        <ecNumber evidence="10">2.7.7.18</ecNumber>
    </recommendedName>
    <alternativeName>
        <fullName evidence="10">Deamido-NAD(+) diphosphorylase</fullName>
    </alternativeName>
    <alternativeName>
        <fullName evidence="10">Deamido-NAD(+) pyrophosphorylase</fullName>
    </alternativeName>
    <alternativeName>
        <fullName evidence="10">Nicotinate mononucleotide adenylyltransferase</fullName>
        <shortName evidence="10">NaMN adenylyltransferase</shortName>
    </alternativeName>
</protein>
<dbReference type="NCBIfam" id="TIGR00125">
    <property type="entry name" value="cyt_tran_rel"/>
    <property type="match status" value="1"/>
</dbReference>
<keyword evidence="5 10" id="KW-0548">Nucleotidyltransferase</keyword>
<evidence type="ECO:0000256" key="2">
    <source>
        <dbReference type="ARBA" id="ARBA00005019"/>
    </source>
</evidence>
<evidence type="ECO:0000256" key="10">
    <source>
        <dbReference type="HAMAP-Rule" id="MF_00244"/>
    </source>
</evidence>
<keyword evidence="4 10" id="KW-0808">Transferase</keyword>
<evidence type="ECO:0000313" key="13">
    <source>
        <dbReference type="EMBL" id="AZZ65465.1"/>
    </source>
</evidence>
<dbReference type="PANTHER" id="PTHR39321:SF3">
    <property type="entry name" value="PHOSPHOPANTETHEINE ADENYLYLTRANSFERASE"/>
    <property type="match status" value="1"/>
</dbReference>
<evidence type="ECO:0000313" key="14">
    <source>
        <dbReference type="Proteomes" id="UP000256585"/>
    </source>
</evidence>
<accession>A0A3T0TTQ0</accession>
<evidence type="ECO:0000256" key="9">
    <source>
        <dbReference type="ARBA" id="ARBA00048721"/>
    </source>
</evidence>
<dbReference type="SUPFAM" id="SSF109604">
    <property type="entry name" value="HD-domain/PDEase-like"/>
    <property type="match status" value="1"/>
</dbReference>
<name>A0A3T0TTQ0_9BACT</name>
<evidence type="ECO:0000256" key="3">
    <source>
        <dbReference type="ARBA" id="ARBA00022642"/>
    </source>
</evidence>
<gene>
    <name evidence="10" type="primary">nadD</name>
    <name evidence="13" type="ORF">DMC14_001520</name>
</gene>
<keyword evidence="6 10" id="KW-0547">Nucleotide-binding</keyword>
<dbReference type="GO" id="GO:0005524">
    <property type="term" value="F:ATP binding"/>
    <property type="evidence" value="ECO:0007669"/>
    <property type="project" value="UniProtKB-KW"/>
</dbReference>
<dbReference type="EMBL" id="CP033058">
    <property type="protein sequence ID" value="AZZ65465.1"/>
    <property type="molecule type" value="Genomic_DNA"/>
</dbReference>
<dbReference type="KEGG" id="mphc:DMC14_001520"/>
<dbReference type="UniPathway" id="UPA00253">
    <property type="reaction ID" value="UER00332"/>
</dbReference>
<comment type="catalytic activity">
    <reaction evidence="9 10">
        <text>nicotinate beta-D-ribonucleotide + ATP + H(+) = deamido-NAD(+) + diphosphate</text>
        <dbReference type="Rhea" id="RHEA:22860"/>
        <dbReference type="ChEBI" id="CHEBI:15378"/>
        <dbReference type="ChEBI" id="CHEBI:30616"/>
        <dbReference type="ChEBI" id="CHEBI:33019"/>
        <dbReference type="ChEBI" id="CHEBI:57502"/>
        <dbReference type="ChEBI" id="CHEBI:58437"/>
        <dbReference type="EC" id="2.7.7.18"/>
    </reaction>
</comment>
<dbReference type="EC" id="2.7.7.18" evidence="10"/>
<proteinExistence type="inferred from homology"/>
<dbReference type="HAMAP" id="MF_00244">
    <property type="entry name" value="NaMN_adenylyltr"/>
    <property type="match status" value="1"/>
</dbReference>
<comment type="function">
    <text evidence="1 10">Catalyzes the reversible adenylation of nicotinate mononucleotide (NaMN) to nicotinic acid adenine dinucleotide (NaAD).</text>
</comment>
<organism evidence="13 14">
    <name type="scientific">Metamycoplasma phocicerebrale</name>
    <dbReference type="NCBI Taxonomy" id="142649"/>
    <lineage>
        <taxon>Bacteria</taxon>
        <taxon>Bacillati</taxon>
        <taxon>Mycoplasmatota</taxon>
        <taxon>Mycoplasmoidales</taxon>
        <taxon>Metamycoplasmataceae</taxon>
        <taxon>Metamycoplasma</taxon>
    </lineage>
</organism>